<proteinExistence type="predicted"/>
<accession>A0A316ZKC7</accession>
<dbReference type="AlphaFoldDB" id="A0A316ZKC7"/>
<evidence type="ECO:0000313" key="3">
    <source>
        <dbReference type="Proteomes" id="UP000249757"/>
    </source>
</evidence>
<dbReference type="InterPro" id="IPR051678">
    <property type="entry name" value="AGP_Transferase"/>
</dbReference>
<feature type="domain" description="Aminoglycoside phosphotransferase" evidence="1">
    <location>
        <begin position="3"/>
        <end position="132"/>
    </location>
</feature>
<gene>
    <name evidence="2" type="ORF">Ptr86124_009119</name>
</gene>
<dbReference type="EMBL" id="NRDI02000012">
    <property type="protein sequence ID" value="KAI1512279.1"/>
    <property type="molecule type" value="Genomic_DNA"/>
</dbReference>
<protein>
    <submittedName>
        <fullName evidence="2">Phosphotransferase enzyme protein</fullName>
    </submittedName>
</protein>
<dbReference type="InterPro" id="IPR011009">
    <property type="entry name" value="Kinase-like_dom_sf"/>
</dbReference>
<evidence type="ECO:0000313" key="2">
    <source>
        <dbReference type="EMBL" id="KAI1512279.1"/>
    </source>
</evidence>
<organism evidence="2 3">
    <name type="scientific">Pyrenophora tritici-repentis</name>
    <dbReference type="NCBI Taxonomy" id="45151"/>
    <lineage>
        <taxon>Eukaryota</taxon>
        <taxon>Fungi</taxon>
        <taxon>Dikarya</taxon>
        <taxon>Ascomycota</taxon>
        <taxon>Pezizomycotina</taxon>
        <taxon>Dothideomycetes</taxon>
        <taxon>Pleosporomycetidae</taxon>
        <taxon>Pleosporales</taxon>
        <taxon>Pleosporineae</taxon>
        <taxon>Pleosporaceae</taxon>
        <taxon>Pyrenophora</taxon>
    </lineage>
</organism>
<dbReference type="SUPFAM" id="SSF56112">
    <property type="entry name" value="Protein kinase-like (PK-like)"/>
    <property type="match status" value="1"/>
</dbReference>
<comment type="caution">
    <text evidence="2">The sequence shown here is derived from an EMBL/GenBank/DDBJ whole genome shotgun (WGS) entry which is preliminary data.</text>
</comment>
<keyword evidence="3" id="KW-1185">Reference proteome</keyword>
<dbReference type="Proteomes" id="UP000249757">
    <property type="component" value="Unassembled WGS sequence"/>
</dbReference>
<dbReference type="InterPro" id="IPR002575">
    <property type="entry name" value="Aminoglycoside_PTrfase"/>
</dbReference>
<dbReference type="Pfam" id="PF01636">
    <property type="entry name" value="APH"/>
    <property type="match status" value="1"/>
</dbReference>
<evidence type="ECO:0000259" key="1">
    <source>
        <dbReference type="Pfam" id="PF01636"/>
    </source>
</evidence>
<sequence length="170" mass="19784">MTDEQLQAVARDLKQYIAKLRQIPNKTGSEFQICNAIGGGILDWRIRNSASRKLGFRDEVEFNEFLTYELPLDEDGRKLVSKSHGVKHEIVFTHADLNMRNILVNGAGRIAGIVDWECAGWYPEYWEYKKAHNQARSTVRWTTDMFDRIFEGYRDDLLVEDTISDMLPPW</sequence>
<dbReference type="OrthoDB" id="10003767at2759"/>
<dbReference type="Gene3D" id="3.90.1200.10">
    <property type="match status" value="1"/>
</dbReference>
<name>A0A316ZKC7_9PLEO</name>
<dbReference type="PANTHER" id="PTHR21310:SF58">
    <property type="entry name" value="AMINOGLYCOSIDE PHOSPHOTRANSFERASE DOMAIN-CONTAINING PROTEIN"/>
    <property type="match status" value="1"/>
</dbReference>
<dbReference type="PANTHER" id="PTHR21310">
    <property type="entry name" value="AMINOGLYCOSIDE PHOSPHOTRANSFERASE-RELATED-RELATED"/>
    <property type="match status" value="1"/>
</dbReference>
<reference evidence="3" key="1">
    <citation type="journal article" date="2022" name="Microb. Genom.">
        <title>A global pangenome for the wheat fungal pathogen Pyrenophora tritici-repentis and prediction of effector protein structural homology.</title>
        <authorList>
            <person name="Moolhuijzen P.M."/>
            <person name="See P.T."/>
            <person name="Shi G."/>
            <person name="Powell H.R."/>
            <person name="Cockram J."/>
            <person name="Jorgensen L.N."/>
            <person name="Benslimane H."/>
            <person name="Strelkov S.E."/>
            <person name="Turner J."/>
            <person name="Liu Z."/>
            <person name="Moffat C.S."/>
        </authorList>
    </citation>
    <scope>NUCLEOTIDE SEQUENCE [LARGE SCALE GENOMIC DNA]</scope>
</reference>